<evidence type="ECO:0000256" key="2">
    <source>
        <dbReference type="ARBA" id="ARBA00022723"/>
    </source>
</evidence>
<dbReference type="EMBL" id="OY726397">
    <property type="protein sequence ID" value="CAJ1509976.1"/>
    <property type="molecule type" value="Genomic_DNA"/>
</dbReference>
<reference evidence="4 5" key="1">
    <citation type="submission" date="2023-08" db="EMBL/GenBank/DDBJ databases">
        <authorList>
            <person name="Folkvardsen B D."/>
            <person name="Norman A."/>
        </authorList>
    </citation>
    <scope>NUCLEOTIDE SEQUENCE [LARGE SCALE GENOMIC DNA]</scope>
    <source>
        <strain evidence="4 5">Mu0053</strain>
    </source>
</reference>
<gene>
    <name evidence="4" type="ORF">MU0053_004380</name>
</gene>
<dbReference type="InterPro" id="IPR011234">
    <property type="entry name" value="Fumarylacetoacetase-like_C"/>
</dbReference>
<dbReference type="GO" id="GO:0016787">
    <property type="term" value="F:hydrolase activity"/>
    <property type="evidence" value="ECO:0007669"/>
    <property type="project" value="UniProtKB-KW"/>
</dbReference>
<sequence length="283" mass="30297">MRIANIDGRLKLLIGTGAVDVEHASGSRFSADPQAAYEDFESLRAWAETVTESTEPFEPERAGPPVPAPRQVFAIGLNYREHAAEAGEAAPDKPIVFTKYISSFSGPVTEVELPSGAVDWEVELVAVIGKTARNVSAEHGWDYVAGLTVGQDISERALQMHGGSPQWSLAKSLPGFSPMGAVLVTPDELPDCNNLHIGCAINGEVVQDSRTSLMIYPVPDLIAYLSGLVTLYPGDVIFTGTPSGVGVARKPPRFLRVGEHLRSWVEHIGTLDQRLVASKSIGA</sequence>
<dbReference type="Pfam" id="PF01557">
    <property type="entry name" value="FAA_hydrolase"/>
    <property type="match status" value="1"/>
</dbReference>
<dbReference type="Gene3D" id="3.90.850.10">
    <property type="entry name" value="Fumarylacetoacetase-like, C-terminal domain"/>
    <property type="match status" value="1"/>
</dbReference>
<dbReference type="InterPro" id="IPR051121">
    <property type="entry name" value="FAH"/>
</dbReference>
<dbReference type="SUPFAM" id="SSF56529">
    <property type="entry name" value="FAH"/>
    <property type="match status" value="1"/>
</dbReference>
<name>A0ABM9M4A1_9MYCO</name>
<evidence type="ECO:0000313" key="5">
    <source>
        <dbReference type="Proteomes" id="UP001190465"/>
    </source>
</evidence>
<keyword evidence="4" id="KW-0378">Hydrolase</keyword>
<organism evidence="4 5">
    <name type="scientific">[Mycobacterium] burgundiense</name>
    <dbReference type="NCBI Taxonomy" id="3064286"/>
    <lineage>
        <taxon>Bacteria</taxon>
        <taxon>Bacillati</taxon>
        <taxon>Actinomycetota</taxon>
        <taxon>Actinomycetes</taxon>
        <taxon>Mycobacteriales</taxon>
        <taxon>Mycobacteriaceae</taxon>
        <taxon>Mycolicibacterium</taxon>
    </lineage>
</organism>
<comment type="similarity">
    <text evidence="1">Belongs to the FAH family.</text>
</comment>
<keyword evidence="2" id="KW-0479">Metal-binding</keyword>
<dbReference type="PANTHER" id="PTHR42796">
    <property type="entry name" value="FUMARYLACETOACETATE HYDROLASE DOMAIN-CONTAINING PROTEIN 2A-RELATED"/>
    <property type="match status" value="1"/>
</dbReference>
<dbReference type="InterPro" id="IPR036663">
    <property type="entry name" value="Fumarylacetoacetase_C_sf"/>
</dbReference>
<evidence type="ECO:0000259" key="3">
    <source>
        <dbReference type="Pfam" id="PF01557"/>
    </source>
</evidence>
<evidence type="ECO:0000313" key="4">
    <source>
        <dbReference type="EMBL" id="CAJ1509976.1"/>
    </source>
</evidence>
<dbReference type="Proteomes" id="UP001190465">
    <property type="component" value="Chromosome"/>
</dbReference>
<accession>A0ABM9M4A1</accession>
<proteinExistence type="inferred from homology"/>
<dbReference type="PANTHER" id="PTHR42796:SF4">
    <property type="entry name" value="FUMARYLACETOACETATE HYDROLASE DOMAIN-CONTAINING PROTEIN 2A"/>
    <property type="match status" value="1"/>
</dbReference>
<dbReference type="RefSeq" id="WP_308479678.1">
    <property type="nucleotide sequence ID" value="NZ_OY726397.1"/>
</dbReference>
<keyword evidence="5" id="KW-1185">Reference proteome</keyword>
<protein>
    <submittedName>
        <fullName evidence="4">Fumarylacetoacetate hydrolase family protein</fullName>
    </submittedName>
</protein>
<feature type="domain" description="Fumarylacetoacetase-like C-terminal" evidence="3">
    <location>
        <begin position="72"/>
        <end position="275"/>
    </location>
</feature>
<evidence type="ECO:0000256" key="1">
    <source>
        <dbReference type="ARBA" id="ARBA00010211"/>
    </source>
</evidence>